<keyword evidence="3" id="KW-1185">Reference proteome</keyword>
<dbReference type="GO" id="GO:0045053">
    <property type="term" value="P:protein retention in Golgi apparatus"/>
    <property type="evidence" value="ECO:0007669"/>
    <property type="project" value="TreeGrafter"/>
</dbReference>
<gene>
    <name evidence="2" type="ORF">K7X08_029165</name>
</gene>
<dbReference type="SMART" id="SM00693">
    <property type="entry name" value="DysFN"/>
    <property type="match status" value="1"/>
</dbReference>
<dbReference type="EMBL" id="JAJAGQ010000024">
    <property type="protein sequence ID" value="KAJ8526688.1"/>
    <property type="molecule type" value="Genomic_DNA"/>
</dbReference>
<dbReference type="Proteomes" id="UP001152561">
    <property type="component" value="Unassembled WGS sequence"/>
</dbReference>
<protein>
    <recommendedName>
        <fullName evidence="1">Peroxin/Ferlin domain-containing protein</fullName>
    </recommendedName>
</protein>
<feature type="domain" description="Peroxin/Ferlin" evidence="1">
    <location>
        <begin position="174"/>
        <end position="218"/>
    </location>
</feature>
<evidence type="ECO:0000313" key="2">
    <source>
        <dbReference type="EMBL" id="KAJ8526688.1"/>
    </source>
</evidence>
<dbReference type="InterPro" id="IPR026847">
    <property type="entry name" value="VPS13"/>
</dbReference>
<sequence length="441" mass="49713">MRMPCDTVGYSLAPLNHITRPQENPVSYNSSLELNWLELSSSGSTMITSEGKEMKSSGRIKLAVYLSPQLEVEKSKKSFNTEGRSGFIQISPTREGPWTTVRLNYAAPAACWRLGYTVVASEVSVADGNRYVKIRSLVLVRNYTEFTLDLQLKLSASNELKRHDNDGRQEVYGDEVVTDEFFETQKYNPDIGWLDANEGTNEVEPPSGWEWVDEWHVDKNSVNTADGWVYAPDFNSLKWPESSNPLKSVNYARQRRWLRNRKGKSRDLKAQIYGPIRPGEVVPLTLSVLTHSGLYALHMRPSNLEKTEEYSWSSVMDMSGNTQDLGMPTENAGISVSNLSESEELLYCPVVSGTSSNSNRGMWFCLSIQATEITKDMHYDPIQDWTLVIRPPLAITDYLPLSAEYSVLEMQANGHFFTCVRGIFSPGESVKVYSANIRNPL</sequence>
<dbReference type="GO" id="GO:0016020">
    <property type="term" value="C:membrane"/>
    <property type="evidence" value="ECO:0007669"/>
    <property type="project" value="InterPro"/>
</dbReference>
<evidence type="ECO:0000313" key="3">
    <source>
        <dbReference type="Proteomes" id="UP001152561"/>
    </source>
</evidence>
<comment type="caution">
    <text evidence="2">The sequence shown here is derived from an EMBL/GenBank/DDBJ whole genome shotgun (WGS) entry which is preliminary data.</text>
</comment>
<dbReference type="InterPro" id="IPR006614">
    <property type="entry name" value="Peroxin/Ferlin"/>
</dbReference>
<dbReference type="OrthoDB" id="1747010at2759"/>
<reference evidence="3" key="1">
    <citation type="journal article" date="2023" name="Proc. Natl. Acad. Sci. U.S.A.">
        <title>Genomic and structural basis for evolution of tropane alkaloid biosynthesis.</title>
        <authorList>
            <person name="Wanga Y.-J."/>
            <person name="Taina T."/>
            <person name="Yua J.-Y."/>
            <person name="Lia J."/>
            <person name="Xua B."/>
            <person name="Chenc J."/>
            <person name="D'Auriad J.C."/>
            <person name="Huanga J.-P."/>
            <person name="Huanga S.-X."/>
        </authorList>
    </citation>
    <scope>NUCLEOTIDE SEQUENCE [LARGE SCALE GENOMIC DNA]</scope>
    <source>
        <strain evidence="3">cv. KIB-2019</strain>
    </source>
</reference>
<organism evidence="2 3">
    <name type="scientific">Anisodus acutangulus</name>
    <dbReference type="NCBI Taxonomy" id="402998"/>
    <lineage>
        <taxon>Eukaryota</taxon>
        <taxon>Viridiplantae</taxon>
        <taxon>Streptophyta</taxon>
        <taxon>Embryophyta</taxon>
        <taxon>Tracheophyta</taxon>
        <taxon>Spermatophyta</taxon>
        <taxon>Magnoliopsida</taxon>
        <taxon>eudicotyledons</taxon>
        <taxon>Gunneridae</taxon>
        <taxon>Pentapetalae</taxon>
        <taxon>asterids</taxon>
        <taxon>lamiids</taxon>
        <taxon>Solanales</taxon>
        <taxon>Solanaceae</taxon>
        <taxon>Solanoideae</taxon>
        <taxon>Hyoscyameae</taxon>
        <taxon>Anisodus</taxon>
    </lineage>
</organism>
<accession>A0A9Q1L3T0</accession>
<evidence type="ECO:0000259" key="1">
    <source>
        <dbReference type="SMART" id="SM00693"/>
    </source>
</evidence>
<dbReference type="PANTHER" id="PTHR16166:SF137">
    <property type="entry name" value="PLECKSTRIN HOMOLOGY (PH) DOMAIN-CONTAINING PROTEIN"/>
    <property type="match status" value="1"/>
</dbReference>
<dbReference type="GO" id="GO:0006623">
    <property type="term" value="P:protein targeting to vacuole"/>
    <property type="evidence" value="ECO:0007669"/>
    <property type="project" value="TreeGrafter"/>
</dbReference>
<proteinExistence type="predicted"/>
<name>A0A9Q1L3T0_9SOLA</name>
<dbReference type="AlphaFoldDB" id="A0A9Q1L3T0"/>
<dbReference type="PANTHER" id="PTHR16166">
    <property type="entry name" value="VACUOLAR PROTEIN SORTING-ASSOCIATED PROTEIN VPS13"/>
    <property type="match status" value="1"/>
</dbReference>